<evidence type="ECO:0000313" key="3">
    <source>
        <dbReference type="EMBL" id="MBP3950213.1"/>
    </source>
</evidence>
<evidence type="ECO:0000256" key="1">
    <source>
        <dbReference type="SAM" id="MobiDB-lite"/>
    </source>
</evidence>
<accession>A0A940WR03</accession>
<feature type="compositionally biased region" description="Acidic residues" evidence="1">
    <location>
        <begin position="50"/>
        <end position="61"/>
    </location>
</feature>
<proteinExistence type="predicted"/>
<gene>
    <name evidence="3" type="ORF">J7W16_03640</name>
</gene>
<sequence>MMKALLVATISLMFLVGCTDKAAPPSAVEEDAVEGRNEQITEEPKKEPQEELNEEEDTPVEEEIVSQDGLFLYRPSVGSIMTFTNAGVEMFVHEVVATNDEYVQITVTLGGAPATQIYKWTSDEITLVFEDAAPVDPSEDRLDDFEQMEEPETLIHLKGEAKWELVDTAESITVPAGTFEDVYVIKLITDDVEGEESIFTRYYAPGIGLIKEEFELTGENGYTDGATLTTVE</sequence>
<feature type="chain" id="PRO_5037509098" evidence="2">
    <location>
        <begin position="23"/>
        <end position="232"/>
    </location>
</feature>
<dbReference type="PROSITE" id="PS51257">
    <property type="entry name" value="PROKAR_LIPOPROTEIN"/>
    <property type="match status" value="1"/>
</dbReference>
<dbReference type="Proteomes" id="UP000678228">
    <property type="component" value="Unassembled WGS sequence"/>
</dbReference>
<evidence type="ECO:0000313" key="4">
    <source>
        <dbReference type="Proteomes" id="UP000678228"/>
    </source>
</evidence>
<dbReference type="Gene3D" id="2.40.360.20">
    <property type="match status" value="1"/>
</dbReference>
<dbReference type="AlphaFoldDB" id="A0A940WR03"/>
<feature type="region of interest" description="Disordered" evidence="1">
    <location>
        <begin position="25"/>
        <end position="61"/>
    </location>
</feature>
<feature type="compositionally biased region" description="Basic and acidic residues" evidence="1">
    <location>
        <begin position="33"/>
        <end position="49"/>
    </location>
</feature>
<reference evidence="3" key="1">
    <citation type="submission" date="2021-03" db="EMBL/GenBank/DDBJ databases">
        <title>Bacillus suaedae sp. nov., isolated from Suaeda aralocaspica.</title>
        <authorList>
            <person name="Lei R.F.R."/>
        </authorList>
    </citation>
    <scope>NUCLEOTIDE SEQUENCE</scope>
    <source>
        <strain evidence="3">YZJH907-2</strain>
    </source>
</reference>
<evidence type="ECO:0000256" key="2">
    <source>
        <dbReference type="SAM" id="SignalP"/>
    </source>
</evidence>
<name>A0A940WR03_9BACI</name>
<protein>
    <submittedName>
        <fullName evidence="3">Uncharacterized protein</fullName>
    </submittedName>
</protein>
<comment type="caution">
    <text evidence="3">The sequence shown here is derived from an EMBL/GenBank/DDBJ whole genome shotgun (WGS) entry which is preliminary data.</text>
</comment>
<dbReference type="EMBL" id="JAGKSQ010000001">
    <property type="protein sequence ID" value="MBP3950213.1"/>
    <property type="molecule type" value="Genomic_DNA"/>
</dbReference>
<keyword evidence="4" id="KW-1185">Reference proteome</keyword>
<keyword evidence="2" id="KW-0732">Signal</keyword>
<dbReference type="RefSeq" id="WP_210595820.1">
    <property type="nucleotide sequence ID" value="NZ_JAGKSQ010000001.1"/>
</dbReference>
<organism evidence="3 4">
    <name type="scientific">Halalkalibacter suaedae</name>
    <dbReference type="NCBI Taxonomy" id="2822140"/>
    <lineage>
        <taxon>Bacteria</taxon>
        <taxon>Bacillati</taxon>
        <taxon>Bacillota</taxon>
        <taxon>Bacilli</taxon>
        <taxon>Bacillales</taxon>
        <taxon>Bacillaceae</taxon>
        <taxon>Halalkalibacter</taxon>
    </lineage>
</organism>
<feature type="signal peptide" evidence="2">
    <location>
        <begin position="1"/>
        <end position="22"/>
    </location>
</feature>